<evidence type="ECO:0000313" key="2">
    <source>
        <dbReference type="Proteomes" id="UP000273278"/>
    </source>
</evidence>
<dbReference type="AlphaFoldDB" id="A0A3G3IGP4"/>
<protein>
    <submittedName>
        <fullName evidence="1">Uncharacterized protein</fullName>
    </submittedName>
</protein>
<gene>
    <name evidence="1" type="ORF">BKD89_04265</name>
</gene>
<evidence type="ECO:0000313" key="1">
    <source>
        <dbReference type="EMBL" id="AYQ55017.1"/>
    </source>
</evidence>
<name>A0A3G3IGP4_9ARCH</name>
<proteinExistence type="predicted"/>
<accession>A0A3G3IGP4</accession>
<organism evidence="1 2">
    <name type="scientific">Methanomethylophilus alvi</name>
    <dbReference type="NCBI Taxonomy" id="1291540"/>
    <lineage>
        <taxon>Archaea</taxon>
        <taxon>Methanobacteriati</taxon>
        <taxon>Thermoplasmatota</taxon>
        <taxon>Thermoplasmata</taxon>
        <taxon>Methanomassiliicoccales</taxon>
        <taxon>Methanomethylophilaceae</taxon>
        <taxon>Methanomethylophilus</taxon>
    </lineage>
</organism>
<sequence>MMSSKKKLGELIYALEDHIYDEASDAFEKLYDETDPGKMVEEVLDIVHICKWDTDYDDMIRDYFGLAESEHNNQAFFQDGNESLSKIYKEMIRDQFCWIGILYKLEYDVSSYVSDIMDALENNSDEFGFENAITSIMKALRKDIENGEPGKWFS</sequence>
<reference evidence="1 2" key="1">
    <citation type="submission" date="2016-10" db="EMBL/GenBank/DDBJ databases">
        <title>Complete genome of the TMA-utilizing, human hosted archaeon Methanomethylophilus alvus Gen. nov, sp. nov., strain Mx-05, derived from a pure culture.</title>
        <authorList>
            <person name="Brugere J.-F."/>
            <person name="Ben Hania W."/>
            <person name="Chaudhary P.P."/>
            <person name="Gaci N."/>
            <person name="Borrel G."/>
            <person name="Cao Van Tuat L."/>
            <person name="Fardeau M.-L."/>
            <person name="Harris H.M.B."/>
            <person name="O'Toole P.W."/>
            <person name="Ollivier B."/>
        </authorList>
    </citation>
    <scope>NUCLEOTIDE SEQUENCE [LARGE SCALE GENOMIC DNA]</scope>
    <source>
        <strain evidence="1 2">Mx-05</strain>
    </source>
</reference>
<dbReference type="Proteomes" id="UP000273278">
    <property type="component" value="Chromosome"/>
</dbReference>
<dbReference type="EMBL" id="CP017686">
    <property type="protein sequence ID" value="AYQ55017.1"/>
    <property type="molecule type" value="Genomic_DNA"/>
</dbReference>